<proteinExistence type="inferred from homology"/>
<accession>A0A926NYM0</accession>
<evidence type="ECO:0000313" key="9">
    <source>
        <dbReference type="Proteomes" id="UP000598467"/>
    </source>
</evidence>
<sequence>MNTTWKSKFLKFAGSAILGISVLVLAPQTNAEASSATGPSVAAPAPQAATGTNIQLAQWGPPPPGWQYPPRYYDRRYYDRRYYDRRYHDPRYVPPPRYRRSNSHVRWCLNRYRSYNPRTDQYLGYDGYYHYCRSPYR</sequence>
<dbReference type="Proteomes" id="UP000598467">
    <property type="component" value="Unassembled WGS sequence"/>
</dbReference>
<evidence type="ECO:0000256" key="3">
    <source>
        <dbReference type="ARBA" id="ARBA00020552"/>
    </source>
</evidence>
<evidence type="ECO:0000256" key="6">
    <source>
        <dbReference type="ARBA" id="ARBA00025321"/>
    </source>
</evidence>
<dbReference type="EMBL" id="JABFCZ010000006">
    <property type="protein sequence ID" value="MBD1546005.1"/>
    <property type="molecule type" value="Genomic_DNA"/>
</dbReference>
<dbReference type="GO" id="GO:0030246">
    <property type="term" value="F:carbohydrate binding"/>
    <property type="evidence" value="ECO:0007669"/>
    <property type="project" value="UniProtKB-KW"/>
</dbReference>
<keyword evidence="7" id="KW-0732">Signal</keyword>
<keyword evidence="4" id="KW-0472">Membrane</keyword>
<comment type="subcellular location">
    <subcellularLocation>
        <location evidence="1">Membrane</location>
        <topology evidence="1">Single-pass membrane protein</topology>
    </subcellularLocation>
</comment>
<comment type="caution">
    <text evidence="8">The sequence shown here is derived from an EMBL/GenBank/DDBJ whole genome shotgun (WGS) entry which is preliminary data.</text>
</comment>
<name>A0A926NYM0_9HYPH</name>
<protein>
    <recommendedName>
        <fullName evidence="3">Lectin-like protein BA14k</fullName>
    </recommendedName>
</protein>
<dbReference type="Pfam" id="PF07886">
    <property type="entry name" value="BA14K"/>
    <property type="match status" value="1"/>
</dbReference>
<evidence type="ECO:0000256" key="7">
    <source>
        <dbReference type="SAM" id="SignalP"/>
    </source>
</evidence>
<reference evidence="8" key="1">
    <citation type="submission" date="2020-05" db="EMBL/GenBank/DDBJ databases">
        <title>Identification of trans-AT polyketide cluster in two marine bacteria, producers of a novel glutaramide-containing polyketide sesbanimide D and analogs.</title>
        <authorList>
            <person name="Kacar D."/>
            <person name="Rodriguez P."/>
            <person name="Canedo L."/>
            <person name="Gonzalez E."/>
            <person name="Galan B."/>
            <person name="De La Calle F."/>
            <person name="Garcia J.L."/>
        </authorList>
    </citation>
    <scope>NUCLEOTIDE SEQUENCE</scope>
    <source>
        <strain evidence="8">PHM038</strain>
    </source>
</reference>
<keyword evidence="5" id="KW-0430">Lectin</keyword>
<evidence type="ECO:0000256" key="2">
    <source>
        <dbReference type="ARBA" id="ARBA00010270"/>
    </source>
</evidence>
<comment type="similarity">
    <text evidence="2">Belongs to the BA14k family.</text>
</comment>
<comment type="function">
    <text evidence="6">Has immunoglobulin-binding and hemagglutination properties, and can bind to mannose. Essential for virulence. May be involved in LPS biosynthesis or polysaccharide transport.</text>
</comment>
<dbReference type="AlphaFoldDB" id="A0A926NYM0"/>
<feature type="chain" id="PRO_5036973405" description="Lectin-like protein BA14k" evidence="7">
    <location>
        <begin position="27"/>
        <end position="137"/>
    </location>
</feature>
<evidence type="ECO:0000313" key="8">
    <source>
        <dbReference type="EMBL" id="MBD1546005.1"/>
    </source>
</evidence>
<dbReference type="InterPro" id="IPR012413">
    <property type="entry name" value="BA14K"/>
</dbReference>
<organism evidence="8 9">
    <name type="scientific">Roseibium aggregatum</name>
    <dbReference type="NCBI Taxonomy" id="187304"/>
    <lineage>
        <taxon>Bacteria</taxon>
        <taxon>Pseudomonadati</taxon>
        <taxon>Pseudomonadota</taxon>
        <taxon>Alphaproteobacteria</taxon>
        <taxon>Hyphomicrobiales</taxon>
        <taxon>Stappiaceae</taxon>
        <taxon>Roseibium</taxon>
    </lineage>
</organism>
<feature type="signal peptide" evidence="7">
    <location>
        <begin position="1"/>
        <end position="26"/>
    </location>
</feature>
<evidence type="ECO:0000256" key="1">
    <source>
        <dbReference type="ARBA" id="ARBA00004167"/>
    </source>
</evidence>
<evidence type="ECO:0000256" key="5">
    <source>
        <dbReference type="ARBA" id="ARBA00022734"/>
    </source>
</evidence>
<keyword evidence="4" id="KW-1003">Cell membrane</keyword>
<evidence type="ECO:0000256" key="4">
    <source>
        <dbReference type="ARBA" id="ARBA00022475"/>
    </source>
</evidence>
<dbReference type="GO" id="GO:0016020">
    <property type="term" value="C:membrane"/>
    <property type="evidence" value="ECO:0007669"/>
    <property type="project" value="UniProtKB-SubCell"/>
</dbReference>
<gene>
    <name evidence="8" type="ORF">HK439_07005</name>
</gene>